<evidence type="ECO:0000256" key="1">
    <source>
        <dbReference type="SAM" id="SignalP"/>
    </source>
</evidence>
<evidence type="ECO:0000259" key="2">
    <source>
        <dbReference type="Pfam" id="PF14344"/>
    </source>
</evidence>
<proteinExistence type="predicted"/>
<gene>
    <name evidence="3" type="ORF">CR203_09150</name>
</gene>
<sequence length="226" mass="24992">MKKSWLIVSFIAIVGLMMQFPNFTSADDTTTEQAKARVVHASPNATAVDVYLDDEKILTGMQFKELSEYHPLDEKSYEVKIYEEGSKPKNSEPVLEANITAMAGESYTLAVGGKVDELQLYEIKDDKEVNEEEAKLRVIHLSPDAPAIDVFSLDTPVVANVAFSEASKYENLAEGSYSLDIRPAGQEKEIFNIPNLQLEKGKNYSIIALGLLKGDPAFDVILAKDK</sequence>
<organism evidence="3 4">
    <name type="scientific">Salipaludibacillus neizhouensis</name>
    <dbReference type="NCBI Taxonomy" id="885475"/>
    <lineage>
        <taxon>Bacteria</taxon>
        <taxon>Bacillati</taxon>
        <taxon>Bacillota</taxon>
        <taxon>Bacilli</taxon>
        <taxon>Bacillales</taxon>
        <taxon>Bacillaceae</taxon>
    </lineage>
</organism>
<name>A0A3A9KS64_9BACI</name>
<feature type="signal peptide" evidence="1">
    <location>
        <begin position="1"/>
        <end position="26"/>
    </location>
</feature>
<dbReference type="EMBL" id="PDOE01000003">
    <property type="protein sequence ID" value="RKL67506.1"/>
    <property type="molecule type" value="Genomic_DNA"/>
</dbReference>
<protein>
    <recommendedName>
        <fullName evidence="2">DUF4397 domain-containing protein</fullName>
    </recommendedName>
</protein>
<feature type="chain" id="PRO_5017368304" description="DUF4397 domain-containing protein" evidence="1">
    <location>
        <begin position="27"/>
        <end position="226"/>
    </location>
</feature>
<dbReference type="InterPro" id="IPR025510">
    <property type="entry name" value="DUF4397"/>
</dbReference>
<keyword evidence="4" id="KW-1185">Reference proteome</keyword>
<accession>A0A3A9KS64</accession>
<evidence type="ECO:0000313" key="4">
    <source>
        <dbReference type="Proteomes" id="UP000281498"/>
    </source>
</evidence>
<comment type="caution">
    <text evidence="3">The sequence shown here is derived from an EMBL/GenBank/DDBJ whole genome shotgun (WGS) entry which is preliminary data.</text>
</comment>
<dbReference type="AlphaFoldDB" id="A0A3A9KS64"/>
<dbReference type="RefSeq" id="WP_110935330.1">
    <property type="nucleotide sequence ID" value="NZ_KZ614146.1"/>
</dbReference>
<feature type="domain" description="DUF4397" evidence="2">
    <location>
        <begin position="34"/>
        <end position="150"/>
    </location>
</feature>
<keyword evidence="1" id="KW-0732">Signal</keyword>
<reference evidence="3 4" key="1">
    <citation type="submission" date="2017-10" db="EMBL/GenBank/DDBJ databases">
        <title>Bacillus sp. nov., a halophilic bacterium isolated from a Keqin Lake.</title>
        <authorList>
            <person name="Wang H."/>
        </authorList>
    </citation>
    <scope>NUCLEOTIDE SEQUENCE [LARGE SCALE GENOMIC DNA]</scope>
    <source>
        <strain evidence="3 4">KCTC 13187</strain>
    </source>
</reference>
<dbReference type="Pfam" id="PF14344">
    <property type="entry name" value="DUF4397"/>
    <property type="match status" value="1"/>
</dbReference>
<evidence type="ECO:0000313" key="3">
    <source>
        <dbReference type="EMBL" id="RKL67506.1"/>
    </source>
</evidence>
<dbReference type="OrthoDB" id="9783299at2"/>
<dbReference type="Proteomes" id="UP000281498">
    <property type="component" value="Unassembled WGS sequence"/>
</dbReference>